<dbReference type="SUPFAM" id="SSF48726">
    <property type="entry name" value="Immunoglobulin"/>
    <property type="match status" value="2"/>
</dbReference>
<proteinExistence type="predicted"/>
<feature type="domain" description="Immunoglobulin" evidence="4">
    <location>
        <begin position="127"/>
        <end position="230"/>
    </location>
</feature>
<feature type="compositionally biased region" description="Polar residues" evidence="1">
    <location>
        <begin position="380"/>
        <end position="400"/>
    </location>
</feature>
<keyword evidence="2" id="KW-0472">Membrane</keyword>
<evidence type="ECO:0000313" key="6">
    <source>
        <dbReference type="RefSeq" id="XP_045557512.1"/>
    </source>
</evidence>
<evidence type="ECO:0000256" key="1">
    <source>
        <dbReference type="SAM" id="MobiDB-lite"/>
    </source>
</evidence>
<dbReference type="SMART" id="SM00409">
    <property type="entry name" value="IG"/>
    <property type="match status" value="2"/>
</dbReference>
<feature type="chain" id="PRO_5046883228" description="Immunoglobulin domain-containing protein" evidence="3">
    <location>
        <begin position="24"/>
        <end position="555"/>
    </location>
</feature>
<name>A0ABM3DFD7_SALSA</name>
<evidence type="ECO:0000256" key="3">
    <source>
        <dbReference type="SAM" id="SignalP"/>
    </source>
</evidence>
<feature type="signal peptide" evidence="3">
    <location>
        <begin position="1"/>
        <end position="23"/>
    </location>
</feature>
<feature type="compositionally biased region" description="Polar residues" evidence="1">
    <location>
        <begin position="338"/>
        <end position="358"/>
    </location>
</feature>
<protein>
    <recommendedName>
        <fullName evidence="4">Immunoglobulin domain-containing protein</fullName>
    </recommendedName>
</protein>
<evidence type="ECO:0000259" key="4">
    <source>
        <dbReference type="SMART" id="SM00409"/>
    </source>
</evidence>
<dbReference type="InterPro" id="IPR036179">
    <property type="entry name" value="Ig-like_dom_sf"/>
</dbReference>
<evidence type="ECO:0000256" key="2">
    <source>
        <dbReference type="SAM" id="Phobius"/>
    </source>
</evidence>
<keyword evidence="2" id="KW-1133">Transmembrane helix</keyword>
<dbReference type="InterPro" id="IPR003599">
    <property type="entry name" value="Ig_sub"/>
</dbReference>
<feature type="compositionally biased region" description="Polar residues" evidence="1">
    <location>
        <begin position="526"/>
        <end position="540"/>
    </location>
</feature>
<keyword evidence="2" id="KW-0812">Transmembrane</keyword>
<feature type="domain" description="Immunoglobulin" evidence="4">
    <location>
        <begin position="26"/>
        <end position="123"/>
    </location>
</feature>
<dbReference type="GeneID" id="123728756"/>
<feature type="region of interest" description="Disordered" evidence="1">
    <location>
        <begin position="336"/>
        <end position="555"/>
    </location>
</feature>
<feature type="transmembrane region" description="Helical" evidence="2">
    <location>
        <begin position="244"/>
        <end position="262"/>
    </location>
</feature>
<reference evidence="6" key="1">
    <citation type="submission" date="2025-08" db="UniProtKB">
        <authorList>
            <consortium name="RefSeq"/>
        </authorList>
    </citation>
    <scope>IDENTIFICATION</scope>
</reference>
<dbReference type="InterPro" id="IPR013783">
    <property type="entry name" value="Ig-like_fold"/>
</dbReference>
<organism evidence="5 6">
    <name type="scientific">Salmo salar</name>
    <name type="common">Atlantic salmon</name>
    <dbReference type="NCBI Taxonomy" id="8030"/>
    <lineage>
        <taxon>Eukaryota</taxon>
        <taxon>Metazoa</taxon>
        <taxon>Chordata</taxon>
        <taxon>Craniata</taxon>
        <taxon>Vertebrata</taxon>
        <taxon>Euteleostomi</taxon>
        <taxon>Actinopterygii</taxon>
        <taxon>Neopterygii</taxon>
        <taxon>Teleostei</taxon>
        <taxon>Protacanthopterygii</taxon>
        <taxon>Salmoniformes</taxon>
        <taxon>Salmonidae</taxon>
        <taxon>Salmoninae</taxon>
        <taxon>Salmo</taxon>
    </lineage>
</organism>
<keyword evidence="5" id="KW-1185">Reference proteome</keyword>
<dbReference type="Proteomes" id="UP001652741">
    <property type="component" value="Chromosome ssa18"/>
</dbReference>
<feature type="compositionally biased region" description="Polar residues" evidence="1">
    <location>
        <begin position="422"/>
        <end position="442"/>
    </location>
</feature>
<gene>
    <name evidence="6" type="primary">LOC123728756</name>
</gene>
<accession>A0ABM3DFD7</accession>
<evidence type="ECO:0000313" key="5">
    <source>
        <dbReference type="Proteomes" id="UP001652741"/>
    </source>
</evidence>
<dbReference type="Gene3D" id="2.60.40.10">
    <property type="entry name" value="Immunoglobulins"/>
    <property type="match status" value="2"/>
</dbReference>
<dbReference type="RefSeq" id="XP_045557512.1">
    <property type="nucleotide sequence ID" value="XM_045701556.1"/>
</dbReference>
<keyword evidence="3" id="KW-0732">Signal</keyword>
<sequence length="555" mass="57802">MNCFLKTFFIAFSHHVFFYVVESSVLPTFTVVLNETVTLPFSGSCDGIIEWKHRYESESAGVTHTTVATLYRGDFTPGVGFENRVKHGDGDLYLNITSVVFNDMGWFECHCGETQEDVKVVVLAPIVVGQPAYIGSNFQLNFYILTKKQTPDSEVNIYCKKDGQTVLNVTAGNIIYGPRFENWDSGSNDDYRQGHISLPLTDLRRSDQGTYLCFFGPDKQRGNPEAVTVTPKEKHCDDTGRPTMVVVVVLVIILAAVVFNFLGGKLKETMAAWFKGNCLRSQFSPCPEGEQGGEHLSVTISEGESETEEDRTGTRTCCVPFAPACIIRALSEPPSTPGLVTNGTNGPPSSPGLVTNATDGPPSTPGLVTKATDGPPSTPGLVTNGTNGPPSTPDLVTNATDGPPSTPGLVTKATDGPPSTPGLVTNGTNGPPSTPGLVTNGTDGPPSTPGLVTKATNGPPSTPGLVTNGTDGPPSTPGLVTKATDGPPSTPGLVTKATDGPPSTPGLVTKSTDGPPSTPGLVSKATDGTPSTPGLVTNGTDGPPSTPDLVTNGTD</sequence>
<feature type="compositionally biased region" description="Polar residues" evidence="1">
    <location>
        <begin position="454"/>
        <end position="470"/>
    </location>
</feature>